<organism evidence="1 2">
    <name type="scientific">endosymbiont of Lamellibrachia luymesi</name>
    <dbReference type="NCBI Taxonomy" id="2200907"/>
    <lineage>
        <taxon>Bacteria</taxon>
        <taxon>Pseudomonadati</taxon>
        <taxon>Pseudomonadota</taxon>
        <taxon>Gammaproteobacteria</taxon>
        <taxon>sulfur-oxidizing symbionts</taxon>
    </lineage>
</organism>
<comment type="caution">
    <text evidence="1">The sequence shown here is derived from an EMBL/GenBank/DDBJ whole genome shotgun (WGS) entry which is preliminary data.</text>
</comment>
<accession>A0A370DPU7</accession>
<protein>
    <submittedName>
        <fullName evidence="1">Uncharacterized protein</fullName>
    </submittedName>
</protein>
<evidence type="ECO:0000313" key="2">
    <source>
        <dbReference type="Proteomes" id="UP000255508"/>
    </source>
</evidence>
<proteinExistence type="predicted"/>
<dbReference type="AlphaFoldDB" id="A0A370DPU7"/>
<dbReference type="EMBL" id="QFXD01000280">
    <property type="protein sequence ID" value="RDH86948.1"/>
    <property type="molecule type" value="Genomic_DNA"/>
</dbReference>
<sequence length="177" mass="19704">MVRYELVSFEPEIQGLGTGMHISAEIKIRTSFTDANNVKTLSFVSSGDSQRTSNYDLAFDAGKWAGKNPFVLDLEKVSRKAISEALENIANTLATSQLATTEKGGRKQSHEDADIPKFGEDSIEVETLSLKHNCRGFGELIETTGTVSVYKVMCRNKKLVYRCINHNCQLILNKQVR</sequence>
<name>A0A370DPU7_9GAMM</name>
<dbReference type="Proteomes" id="UP000255508">
    <property type="component" value="Unassembled WGS sequence"/>
</dbReference>
<evidence type="ECO:0000313" key="1">
    <source>
        <dbReference type="EMBL" id="RDH86948.1"/>
    </source>
</evidence>
<reference evidence="1 2" key="1">
    <citation type="journal article" date="2018" name="ISME J.">
        <title>Endosymbiont genomes yield clues of tubeworm success.</title>
        <authorList>
            <person name="Li Y."/>
            <person name="Liles M.R."/>
            <person name="Halanych K.M."/>
        </authorList>
    </citation>
    <scope>NUCLEOTIDE SEQUENCE [LARGE SCALE GENOMIC DNA]</scope>
    <source>
        <strain evidence="1">A1422</strain>
    </source>
</reference>
<gene>
    <name evidence="1" type="ORF">DIZ79_15675</name>
</gene>